<accession>A0ABU0W0S7</accession>
<feature type="compositionally biased region" description="Basic and acidic residues" evidence="1">
    <location>
        <begin position="55"/>
        <end position="67"/>
    </location>
</feature>
<keyword evidence="3" id="KW-1185">Reference proteome</keyword>
<evidence type="ECO:0008006" key="4">
    <source>
        <dbReference type="Google" id="ProtNLM"/>
    </source>
</evidence>
<name>A0ABU0W0S7_9RHOB</name>
<organism evidence="2 3">
    <name type="scientific">Pseudogemmobacter lacusdianii</name>
    <dbReference type="NCBI Taxonomy" id="3069608"/>
    <lineage>
        <taxon>Bacteria</taxon>
        <taxon>Pseudomonadati</taxon>
        <taxon>Pseudomonadota</taxon>
        <taxon>Alphaproteobacteria</taxon>
        <taxon>Rhodobacterales</taxon>
        <taxon>Paracoccaceae</taxon>
        <taxon>Pseudogemmobacter</taxon>
    </lineage>
</organism>
<feature type="compositionally biased region" description="Basic and acidic residues" evidence="1">
    <location>
        <begin position="19"/>
        <end position="40"/>
    </location>
</feature>
<gene>
    <name evidence="2" type="ORF">Q9295_13375</name>
</gene>
<sequence>MSADKPNHPPHPGQNAPKDGFRVEAEAQKRKMDLAAEKHANTIRGNTEPNAGGVNREKGDRKARQNDRATNGGE</sequence>
<evidence type="ECO:0000313" key="3">
    <source>
        <dbReference type="Proteomes" id="UP001239680"/>
    </source>
</evidence>
<dbReference type="Proteomes" id="UP001239680">
    <property type="component" value="Unassembled WGS sequence"/>
</dbReference>
<dbReference type="RefSeq" id="WP_306681064.1">
    <property type="nucleotide sequence ID" value="NZ_JAVDBT010000012.1"/>
</dbReference>
<reference evidence="2 3" key="1">
    <citation type="submission" date="2023-08" db="EMBL/GenBank/DDBJ databases">
        <title>Characterization of two Paracoccaceae strains isolated from Phycosphere and proposal of Xinfangfangia lacusdiani sp. nov.</title>
        <authorList>
            <person name="Deng Y."/>
            <person name="Zhang Y.Q."/>
        </authorList>
    </citation>
    <scope>NUCLEOTIDE SEQUENCE [LARGE SCALE GENOMIC DNA]</scope>
    <source>
        <strain evidence="2 3">CPCC 101601</strain>
    </source>
</reference>
<proteinExistence type="predicted"/>
<comment type="caution">
    <text evidence="2">The sequence shown here is derived from an EMBL/GenBank/DDBJ whole genome shotgun (WGS) entry which is preliminary data.</text>
</comment>
<dbReference type="EMBL" id="JAVDBT010000012">
    <property type="protein sequence ID" value="MDQ2067363.1"/>
    <property type="molecule type" value="Genomic_DNA"/>
</dbReference>
<feature type="region of interest" description="Disordered" evidence="1">
    <location>
        <begin position="1"/>
        <end position="74"/>
    </location>
</feature>
<evidence type="ECO:0000256" key="1">
    <source>
        <dbReference type="SAM" id="MobiDB-lite"/>
    </source>
</evidence>
<evidence type="ECO:0000313" key="2">
    <source>
        <dbReference type="EMBL" id="MDQ2067363.1"/>
    </source>
</evidence>
<protein>
    <recommendedName>
        <fullName evidence="4">General stress protein</fullName>
    </recommendedName>
</protein>